<dbReference type="Proteomes" id="UP000242770">
    <property type="component" value="Unassembled WGS sequence"/>
</dbReference>
<dbReference type="InterPro" id="IPR036465">
    <property type="entry name" value="vWFA_dom_sf"/>
</dbReference>
<sequence length="97" mass="10661">SISSSAALKLRLIRSSLDFVVHNLGPNDRVSIVAFTVGIDGEVKRTGLLNPHREASRQLLQEFVQNIGRPWDTQDIDPFSVDLSQLGGSSERIDSES</sequence>
<proteinExistence type="predicted"/>
<dbReference type="Gene3D" id="3.40.50.410">
    <property type="entry name" value="von Willebrand factor, type A domain"/>
    <property type="match status" value="1"/>
</dbReference>
<evidence type="ECO:0000313" key="1">
    <source>
        <dbReference type="EMBL" id="CDW99175.1"/>
    </source>
</evidence>
<protein>
    <recommendedName>
        <fullName evidence="3">VWFA domain-containing protein</fullName>
    </recommendedName>
</protein>
<dbReference type="AlphaFoldDB" id="A0A0F7SCQ7"/>
<reference evidence="2" key="1">
    <citation type="submission" date="2014-06" db="EMBL/GenBank/DDBJ databases">
        <authorList>
            <person name="Berkman P.J."/>
        </authorList>
    </citation>
    <scope>NUCLEOTIDE SEQUENCE [LARGE SCALE GENOMIC DNA]</scope>
</reference>
<keyword evidence="2" id="KW-1185">Reference proteome</keyword>
<feature type="non-terminal residue" evidence="1">
    <location>
        <position position="1"/>
    </location>
</feature>
<gene>
    <name evidence="1" type="primary">SSCI71100.1</name>
</gene>
<dbReference type="STRING" id="49012.A0A0F7SCQ7"/>
<evidence type="ECO:0008006" key="3">
    <source>
        <dbReference type="Google" id="ProtNLM"/>
    </source>
</evidence>
<organism evidence="1 2">
    <name type="scientific">Sporisorium scitamineum</name>
    <dbReference type="NCBI Taxonomy" id="49012"/>
    <lineage>
        <taxon>Eukaryota</taxon>
        <taxon>Fungi</taxon>
        <taxon>Dikarya</taxon>
        <taxon>Basidiomycota</taxon>
        <taxon>Ustilaginomycotina</taxon>
        <taxon>Ustilaginomycetes</taxon>
        <taxon>Ustilaginales</taxon>
        <taxon>Ustilaginaceae</taxon>
        <taxon>Sporisorium</taxon>
    </lineage>
</organism>
<accession>A0A0F7SCQ7</accession>
<evidence type="ECO:0000313" key="2">
    <source>
        <dbReference type="Proteomes" id="UP000242770"/>
    </source>
</evidence>
<name>A0A0F7SCQ7_9BASI</name>
<dbReference type="EMBL" id="CCFA01004278">
    <property type="protein sequence ID" value="CDW99175.1"/>
    <property type="molecule type" value="Genomic_DNA"/>
</dbReference>